<evidence type="ECO:0000256" key="1">
    <source>
        <dbReference type="ARBA" id="ARBA00022727"/>
    </source>
</evidence>
<sequence length="227" mass="25279">MEQPISEEESQSSVSPMPSTDQSSREPSPMPPVISNSAEKKRQNYRSTISQSTSPLQPSSGNVFVVTPDTEEPDGPLNVDEYYMTLAYFVASRSKDTHEHVGACIVNPDNQVVSMSCNGFPKNCTMESMGYSKKKLKYRELFSCHAPLNAIVECKVSLKECKIYITDFPCHQCAKYIIQTGITSVYYNADKDDTRKSIDAAKRMLNAAGVHCNKVCLTKNEFVVKYG</sequence>
<proteinExistence type="predicted"/>
<dbReference type="Pfam" id="PF00383">
    <property type="entry name" value="dCMP_cyt_deam_1"/>
    <property type="match status" value="1"/>
</dbReference>
<evidence type="ECO:0000256" key="5">
    <source>
        <dbReference type="SAM" id="MobiDB-lite"/>
    </source>
</evidence>
<evidence type="ECO:0000256" key="4">
    <source>
        <dbReference type="ARBA" id="ARBA00041763"/>
    </source>
</evidence>
<protein>
    <recommendedName>
        <fullName evidence="4">dCMP deaminase</fullName>
        <ecNumber evidence="3">3.5.4.12</ecNumber>
    </recommendedName>
    <alternativeName>
        <fullName evidence="4">dCMP deaminase</fullName>
    </alternativeName>
</protein>
<feature type="compositionally biased region" description="Acidic residues" evidence="5">
    <location>
        <begin position="1"/>
        <end position="10"/>
    </location>
</feature>
<keyword evidence="1" id="KW-0545">Nucleotide biosynthesis</keyword>
<gene>
    <name evidence="8" type="primary">LOC108568580</name>
</gene>
<dbReference type="EC" id="3.5.4.12" evidence="3"/>
<accession>A0ABM1NEJ6</accession>
<organism evidence="7 8">
    <name type="scientific">Nicrophorus vespilloides</name>
    <name type="common">Boreal carrion beetle</name>
    <dbReference type="NCBI Taxonomy" id="110193"/>
    <lineage>
        <taxon>Eukaryota</taxon>
        <taxon>Metazoa</taxon>
        <taxon>Ecdysozoa</taxon>
        <taxon>Arthropoda</taxon>
        <taxon>Hexapoda</taxon>
        <taxon>Insecta</taxon>
        <taxon>Pterygota</taxon>
        <taxon>Neoptera</taxon>
        <taxon>Endopterygota</taxon>
        <taxon>Coleoptera</taxon>
        <taxon>Polyphaga</taxon>
        <taxon>Staphyliniformia</taxon>
        <taxon>Silphidae</taxon>
        <taxon>Nicrophorinae</taxon>
        <taxon>Nicrophorus</taxon>
    </lineage>
</organism>
<evidence type="ECO:0000256" key="2">
    <source>
        <dbReference type="ARBA" id="ARBA00022801"/>
    </source>
</evidence>
<keyword evidence="7" id="KW-1185">Reference proteome</keyword>
<dbReference type="InterPro" id="IPR002125">
    <property type="entry name" value="CMP_dCMP_dom"/>
</dbReference>
<name>A0ABM1NEJ6_NICVS</name>
<dbReference type="Gene3D" id="3.40.140.10">
    <property type="entry name" value="Cytidine Deaminase, domain 2"/>
    <property type="match status" value="1"/>
</dbReference>
<dbReference type="Proteomes" id="UP000695000">
    <property type="component" value="Unplaced"/>
</dbReference>
<dbReference type="InterPro" id="IPR016193">
    <property type="entry name" value="Cytidine_deaminase-like"/>
</dbReference>
<dbReference type="RefSeq" id="XP_017785246.1">
    <property type="nucleotide sequence ID" value="XM_017929757.1"/>
</dbReference>
<feature type="compositionally biased region" description="Polar residues" evidence="5">
    <location>
        <begin position="45"/>
        <end position="62"/>
    </location>
</feature>
<dbReference type="GeneID" id="108568580"/>
<dbReference type="PANTHER" id="PTHR11086:SF18">
    <property type="entry name" value="DEOXYCYTIDYLATE DEAMINASE"/>
    <property type="match status" value="1"/>
</dbReference>
<dbReference type="SUPFAM" id="SSF53927">
    <property type="entry name" value="Cytidine deaminase-like"/>
    <property type="match status" value="1"/>
</dbReference>
<evidence type="ECO:0000313" key="7">
    <source>
        <dbReference type="Proteomes" id="UP000695000"/>
    </source>
</evidence>
<feature type="domain" description="CMP/dCMP-type deaminase" evidence="6">
    <location>
        <begin position="78"/>
        <end position="205"/>
    </location>
</feature>
<evidence type="ECO:0000259" key="6">
    <source>
        <dbReference type="PROSITE" id="PS51747"/>
    </source>
</evidence>
<keyword evidence="2" id="KW-0378">Hydrolase</keyword>
<evidence type="ECO:0000256" key="3">
    <source>
        <dbReference type="ARBA" id="ARBA00038938"/>
    </source>
</evidence>
<feature type="region of interest" description="Disordered" evidence="5">
    <location>
        <begin position="1"/>
        <end position="76"/>
    </location>
</feature>
<dbReference type="PROSITE" id="PS51747">
    <property type="entry name" value="CYT_DCMP_DEAMINASES_2"/>
    <property type="match status" value="1"/>
</dbReference>
<dbReference type="InterPro" id="IPR015517">
    <property type="entry name" value="dCMP_deaminase-rel"/>
</dbReference>
<dbReference type="PANTHER" id="PTHR11086">
    <property type="entry name" value="DEOXYCYTIDYLATE DEAMINASE-RELATED"/>
    <property type="match status" value="1"/>
</dbReference>
<reference evidence="8" key="1">
    <citation type="submission" date="2025-08" db="UniProtKB">
        <authorList>
            <consortium name="RefSeq"/>
        </authorList>
    </citation>
    <scope>IDENTIFICATION</scope>
    <source>
        <tissue evidence="8">Whole Larva</tissue>
    </source>
</reference>
<evidence type="ECO:0000313" key="8">
    <source>
        <dbReference type="RefSeq" id="XP_017785246.1"/>
    </source>
</evidence>